<feature type="domain" description="DNA-directed DNA polymerase family B multifunctional" evidence="8">
    <location>
        <begin position="346"/>
        <end position="747"/>
    </location>
</feature>
<sequence length="781" mass="90217">MEEEVRLISASYSREGDGVVVELYGKTREGKSIVGLYHGFRPYFYLVEPPEILLEKFTRDPEIVALDETRLWYKGKVRDCVKVTLKSPWKTPSFRKLAMEFCNVLAADIPFHQRFIYDFDLGSSVRFEGDYIPPEKYHVDIAMNLKNIRTISDFKPPLKILSFDIENSITDGTLFTIGYAVWDGTTTRTGHITGEEREMLEEFVSLIIREDPDVLTGYNIDGYDLEVLSKKYAEHNIEFRIGRDGGKPQRIGGQFWRVHGRVIEDAWWAVKKELRPKQETLEAVAQQLLGEGKMGVNSQKIDEEWKKDRENVIKYCIKDAELALRILIKIGIVDKYLDLAIVTRFPLDDVIHSGTSTWVDSLLIREADRRGIGVPLQGQERKRGKIVGGYVHTLEPGLYHWICVLDFKSMYPSIIIKYNICFTTLTDEGGFESPIGVHFMRPEQREGIIPKILRELMEKRDALKKKMRTAKTEEERNYYDGLQKAVKILMNTFYGVLASSFYRFTDPRIGASITAFARETIKKIIGMIESRDLKVVYGDTDSIFFESPYHELDKTVKFGTEIATEISKKEQLVLEFEKVLEPFFSHGAKKRYVGKIVWPDESRGKMIIRGYEIRRTDSFDLQSESQLMVFEKIMDGDIQGAIETAKEIVEKIKRGDVPIDKLVISRTVRDFKRYKNPDSMANVQAARKLMARGERVFPGMKVSWIVVNARGSRQEVEPYIADEEFKYRPDYQYYARRVAETLARILEVFGLDEKALISGKKQSTLGTFEKKNTKTLFDFEE</sequence>
<keyword evidence="3" id="KW-0808">Transferase</keyword>
<dbReference type="Gene3D" id="1.10.132.60">
    <property type="entry name" value="DNA polymerase family B, C-terminal domain"/>
    <property type="match status" value="1"/>
</dbReference>
<feature type="domain" description="DNA-directed DNA polymerase family B exonuclease" evidence="9">
    <location>
        <begin position="195"/>
        <end position="281"/>
    </location>
</feature>
<dbReference type="PRINTS" id="PR00106">
    <property type="entry name" value="DNAPOLB"/>
</dbReference>
<dbReference type="InterPro" id="IPR042087">
    <property type="entry name" value="DNA_pol_B_thumb"/>
</dbReference>
<dbReference type="Gene3D" id="3.30.342.10">
    <property type="entry name" value="DNA Polymerase, chain B, domain 1"/>
    <property type="match status" value="1"/>
</dbReference>
<dbReference type="SUPFAM" id="SSF56672">
    <property type="entry name" value="DNA/RNA polymerases"/>
    <property type="match status" value="1"/>
</dbReference>
<organism evidence="10">
    <name type="scientific">uncultured euryarchaeote Alv-FOS1</name>
    <dbReference type="NCBI Taxonomy" id="337892"/>
    <lineage>
        <taxon>Archaea</taxon>
        <taxon>Methanobacteriati</taxon>
        <taxon>Methanobacteriota</taxon>
        <taxon>environmental samples</taxon>
    </lineage>
</organism>
<keyword evidence="4" id="KW-0548">Nucleotidyltransferase</keyword>
<dbReference type="GO" id="GO:0003887">
    <property type="term" value="F:DNA-directed DNA polymerase activity"/>
    <property type="evidence" value="ECO:0007669"/>
    <property type="project" value="UniProtKB-KW"/>
</dbReference>
<gene>
    <name evidence="10" type="primary">polB</name>
</gene>
<evidence type="ECO:0000256" key="3">
    <source>
        <dbReference type="ARBA" id="ARBA00022679"/>
    </source>
</evidence>
<accession>Q3SAC3</accession>
<dbReference type="InterPro" id="IPR012337">
    <property type="entry name" value="RNaseH-like_sf"/>
</dbReference>
<evidence type="ECO:0000313" key="10">
    <source>
        <dbReference type="EMBL" id="AAZ32459.1"/>
    </source>
</evidence>
<evidence type="ECO:0000256" key="1">
    <source>
        <dbReference type="ARBA" id="ARBA00005755"/>
    </source>
</evidence>
<protein>
    <recommendedName>
        <fullName evidence="2">DNA-directed DNA polymerase</fullName>
        <ecNumber evidence="2">2.7.7.7</ecNumber>
    </recommendedName>
</protein>
<dbReference type="SMART" id="SM00486">
    <property type="entry name" value="POLBc"/>
    <property type="match status" value="1"/>
</dbReference>
<dbReference type="Gene3D" id="3.90.1600.10">
    <property type="entry name" value="Palm domain of DNA polymerase"/>
    <property type="match status" value="1"/>
</dbReference>
<dbReference type="InterPro" id="IPR023211">
    <property type="entry name" value="DNA_pol_palm_dom_sf"/>
</dbReference>
<evidence type="ECO:0000256" key="7">
    <source>
        <dbReference type="ARBA" id="ARBA00049244"/>
    </source>
</evidence>
<dbReference type="InterPro" id="IPR036397">
    <property type="entry name" value="RNaseH_sf"/>
</dbReference>
<evidence type="ECO:0000256" key="4">
    <source>
        <dbReference type="ARBA" id="ARBA00022695"/>
    </source>
</evidence>
<name>Q3SAC3_9EURY</name>
<dbReference type="EMBL" id="DQ118403">
    <property type="protein sequence ID" value="AAZ32459.1"/>
    <property type="molecule type" value="Genomic_DNA"/>
</dbReference>
<keyword evidence="6" id="KW-0238">DNA-binding</keyword>
<comment type="catalytic activity">
    <reaction evidence="7">
        <text>DNA(n) + a 2'-deoxyribonucleoside 5'-triphosphate = DNA(n+1) + diphosphate</text>
        <dbReference type="Rhea" id="RHEA:22508"/>
        <dbReference type="Rhea" id="RHEA-COMP:17339"/>
        <dbReference type="Rhea" id="RHEA-COMP:17340"/>
        <dbReference type="ChEBI" id="CHEBI:33019"/>
        <dbReference type="ChEBI" id="CHEBI:61560"/>
        <dbReference type="ChEBI" id="CHEBI:173112"/>
        <dbReference type="EC" id="2.7.7.7"/>
    </reaction>
</comment>
<dbReference type="InterPro" id="IPR006172">
    <property type="entry name" value="DNA-dir_DNA_pol_B"/>
</dbReference>
<dbReference type="PANTHER" id="PTHR10322:SF23">
    <property type="entry name" value="DNA POLYMERASE DELTA CATALYTIC SUBUNIT"/>
    <property type="match status" value="1"/>
</dbReference>
<dbReference type="PANTHER" id="PTHR10322">
    <property type="entry name" value="DNA POLYMERASE CATALYTIC SUBUNIT"/>
    <property type="match status" value="1"/>
</dbReference>
<dbReference type="InterPro" id="IPR006134">
    <property type="entry name" value="DNA-dir_DNA_pol_B_multi_dom"/>
</dbReference>
<dbReference type="Gene3D" id="1.10.287.690">
    <property type="entry name" value="Helix hairpin bin"/>
    <property type="match status" value="1"/>
</dbReference>
<dbReference type="NCBIfam" id="TIGR00592">
    <property type="entry name" value="pol2"/>
    <property type="match status" value="1"/>
</dbReference>
<evidence type="ECO:0000256" key="2">
    <source>
        <dbReference type="ARBA" id="ARBA00012417"/>
    </source>
</evidence>
<dbReference type="InterPro" id="IPR050240">
    <property type="entry name" value="DNA_pol_type-B"/>
</dbReference>
<dbReference type="GO" id="GO:0000166">
    <property type="term" value="F:nucleotide binding"/>
    <property type="evidence" value="ECO:0007669"/>
    <property type="project" value="InterPro"/>
</dbReference>
<dbReference type="InterPro" id="IPR043502">
    <property type="entry name" value="DNA/RNA_pol_sf"/>
</dbReference>
<proteinExistence type="inferred from homology"/>
<dbReference type="Pfam" id="PF00136">
    <property type="entry name" value="DNA_pol_B"/>
    <property type="match status" value="1"/>
</dbReference>
<dbReference type="InterPro" id="IPR006133">
    <property type="entry name" value="DNA-dir_DNA_pol_B_exonuc"/>
</dbReference>
<evidence type="ECO:0000259" key="8">
    <source>
        <dbReference type="Pfam" id="PF00136"/>
    </source>
</evidence>
<evidence type="ECO:0000256" key="5">
    <source>
        <dbReference type="ARBA" id="ARBA00022932"/>
    </source>
</evidence>
<reference evidence="10" key="1">
    <citation type="submission" date="2005-07" db="EMBL/GenBank/DDBJ databases">
        <title>A hyperthermophilic lifestyle for uncultured Archaea of the DHVE2 lineage: evidence from environmental genomics.</title>
        <authorList>
            <person name="Moussard H."/>
            <person name="Hennecke G."/>
            <person name="Moreira D."/>
            <person name="Jouffe V."/>
            <person name="Lopez-Garcia P."/>
            <person name="Jeanthon C."/>
        </authorList>
    </citation>
    <scope>NUCLEOTIDE SEQUENCE</scope>
</reference>
<comment type="similarity">
    <text evidence="1">Belongs to the DNA polymerase type-B family.</text>
</comment>
<dbReference type="SUPFAM" id="SSF53098">
    <property type="entry name" value="Ribonuclease H-like"/>
    <property type="match status" value="1"/>
</dbReference>
<evidence type="ECO:0000259" key="9">
    <source>
        <dbReference type="Pfam" id="PF03104"/>
    </source>
</evidence>
<dbReference type="GO" id="GO:0003677">
    <property type="term" value="F:DNA binding"/>
    <property type="evidence" value="ECO:0007669"/>
    <property type="project" value="UniProtKB-KW"/>
</dbReference>
<dbReference type="EC" id="2.7.7.7" evidence="2"/>
<dbReference type="AlphaFoldDB" id="Q3SAC3"/>
<dbReference type="Gene3D" id="3.30.420.10">
    <property type="entry name" value="Ribonuclease H-like superfamily/Ribonuclease H"/>
    <property type="match status" value="1"/>
</dbReference>
<dbReference type="CDD" id="cd00145">
    <property type="entry name" value="POLBc"/>
    <property type="match status" value="1"/>
</dbReference>
<keyword evidence="5" id="KW-0239">DNA-directed DNA polymerase</keyword>
<dbReference type="Pfam" id="PF03104">
    <property type="entry name" value="DNA_pol_B_exo1"/>
    <property type="match status" value="1"/>
</dbReference>
<evidence type="ECO:0000256" key="6">
    <source>
        <dbReference type="ARBA" id="ARBA00023125"/>
    </source>
</evidence>